<dbReference type="HAMAP" id="MF_00456">
    <property type="entry name" value="ProB"/>
    <property type="match status" value="1"/>
</dbReference>
<dbReference type="InterPro" id="IPR005715">
    <property type="entry name" value="Glu_5kinase/COase_Synthase"/>
</dbReference>
<dbReference type="InterPro" id="IPR036393">
    <property type="entry name" value="AceGlu_kinase-like_sf"/>
</dbReference>
<evidence type="ECO:0000256" key="3">
    <source>
        <dbReference type="ARBA" id="ARBA00022650"/>
    </source>
</evidence>
<feature type="binding site" evidence="8">
    <location>
        <position position="137"/>
    </location>
    <ligand>
        <name>substrate</name>
    </ligand>
</feature>
<dbReference type="PRINTS" id="PR00474">
    <property type="entry name" value="GLU5KINASE"/>
</dbReference>
<dbReference type="InterPro" id="IPR001048">
    <property type="entry name" value="Asp/Glu/Uridylate_kinase"/>
</dbReference>
<dbReference type="CDD" id="cd04242">
    <property type="entry name" value="AAK_G5K_ProB"/>
    <property type="match status" value="1"/>
</dbReference>
<evidence type="ECO:0000256" key="1">
    <source>
        <dbReference type="ARBA" id="ARBA00022490"/>
    </source>
</evidence>
<dbReference type="InterPro" id="IPR041739">
    <property type="entry name" value="G5K_ProB"/>
</dbReference>
<keyword evidence="4 8" id="KW-0808">Transferase</keyword>
<dbReference type="PROSITE" id="PS00902">
    <property type="entry name" value="GLUTAMATE_5_KINASE"/>
    <property type="match status" value="1"/>
</dbReference>
<feature type="binding site" evidence="8">
    <location>
        <begin position="211"/>
        <end position="217"/>
    </location>
    <ligand>
        <name>ATP</name>
        <dbReference type="ChEBI" id="CHEBI:30616"/>
    </ligand>
</feature>
<keyword evidence="3 8" id="KW-0641">Proline biosynthesis</keyword>
<comment type="subcellular location">
    <subcellularLocation>
        <location evidence="8">Cytoplasm</location>
    </subcellularLocation>
</comment>
<accession>A0ABV2BRK9</accession>
<name>A0ABV2BRK9_9GAMM</name>
<evidence type="ECO:0000313" key="10">
    <source>
        <dbReference type="EMBL" id="MET1254378.1"/>
    </source>
</evidence>
<evidence type="ECO:0000313" key="11">
    <source>
        <dbReference type="Proteomes" id="UP001548189"/>
    </source>
</evidence>
<dbReference type="NCBIfam" id="TIGR01027">
    <property type="entry name" value="proB"/>
    <property type="match status" value="1"/>
</dbReference>
<dbReference type="Proteomes" id="UP001548189">
    <property type="component" value="Unassembled WGS sequence"/>
</dbReference>
<dbReference type="PIRSF" id="PIRSF000729">
    <property type="entry name" value="GK"/>
    <property type="match status" value="1"/>
</dbReference>
<dbReference type="SUPFAM" id="SSF53633">
    <property type="entry name" value="Carbamate kinase-like"/>
    <property type="match status" value="1"/>
</dbReference>
<evidence type="ECO:0000256" key="6">
    <source>
        <dbReference type="ARBA" id="ARBA00022777"/>
    </source>
</evidence>
<comment type="pathway">
    <text evidence="8">Amino-acid biosynthesis; L-proline biosynthesis; L-glutamate 5-semialdehyde from L-glutamate: step 1/2.</text>
</comment>
<keyword evidence="11" id="KW-1185">Reference proteome</keyword>
<keyword evidence="5 8" id="KW-0547">Nucleotide-binding</keyword>
<comment type="caution">
    <text evidence="10">The sequence shown here is derived from an EMBL/GenBank/DDBJ whole genome shotgun (WGS) entry which is preliminary data.</text>
</comment>
<feature type="binding site" evidence="8">
    <location>
        <position position="12"/>
    </location>
    <ligand>
        <name>ATP</name>
        <dbReference type="ChEBI" id="CHEBI:30616"/>
    </ligand>
</feature>
<reference evidence="10 11" key="1">
    <citation type="submission" date="2024-06" db="EMBL/GenBank/DDBJ databases">
        <authorList>
            <person name="Li F."/>
        </authorList>
    </citation>
    <scope>NUCLEOTIDE SEQUENCE [LARGE SCALE GENOMIC DNA]</scope>
    <source>
        <strain evidence="10 11">GXAS 311</strain>
    </source>
</reference>
<dbReference type="PANTHER" id="PTHR43654">
    <property type="entry name" value="GLUTAMATE 5-KINASE"/>
    <property type="match status" value="1"/>
</dbReference>
<dbReference type="Pfam" id="PF00696">
    <property type="entry name" value="AA_kinase"/>
    <property type="match status" value="1"/>
</dbReference>
<dbReference type="RefSeq" id="WP_353873936.1">
    <property type="nucleotide sequence ID" value="NZ_JBEVCJ010000003.1"/>
</dbReference>
<dbReference type="EMBL" id="JBEVCJ010000003">
    <property type="protein sequence ID" value="MET1254378.1"/>
    <property type="molecule type" value="Genomic_DNA"/>
</dbReference>
<keyword evidence="2 8" id="KW-0028">Amino-acid biosynthesis</keyword>
<evidence type="ECO:0000256" key="2">
    <source>
        <dbReference type="ARBA" id="ARBA00022605"/>
    </source>
</evidence>
<dbReference type="InterPro" id="IPR011529">
    <property type="entry name" value="Glu_5kinase"/>
</dbReference>
<dbReference type="EC" id="2.7.2.11" evidence="8"/>
<evidence type="ECO:0000259" key="9">
    <source>
        <dbReference type="Pfam" id="PF00696"/>
    </source>
</evidence>
<comment type="catalytic activity">
    <reaction evidence="8">
        <text>L-glutamate + ATP = L-glutamyl 5-phosphate + ADP</text>
        <dbReference type="Rhea" id="RHEA:14877"/>
        <dbReference type="ChEBI" id="CHEBI:29985"/>
        <dbReference type="ChEBI" id="CHEBI:30616"/>
        <dbReference type="ChEBI" id="CHEBI:58274"/>
        <dbReference type="ChEBI" id="CHEBI:456216"/>
        <dbReference type="EC" id="2.7.2.11"/>
    </reaction>
</comment>
<comment type="function">
    <text evidence="8">Catalyzes the transfer of a phosphate group to glutamate to form L-glutamate 5-phosphate.</text>
</comment>
<evidence type="ECO:0000256" key="4">
    <source>
        <dbReference type="ARBA" id="ARBA00022679"/>
    </source>
</evidence>
<sequence>MQMIDWQRAVIKVGSALIAPEGNGCSIRYLLALAEFIQHSVQHGKEVVLVSSGSVAAGAGLMKFDLAQQVSIPQKQALAAVGQSYLMQHWQKLFDNQCAQILLTRSDLESSKRVANAKNTLNTLLQMQAIPIINENDSVVIDELVVGDNDNLAAQVAVMCDADLLIICSDVDGLYNKNPQLHADAQLIEVVETIDDSILQSAGITTNPIATGGMKTKIQAADTAMQAGINTLIVNGRKAATFEQLKQTRQTGTLFFAASSRMNSMLN</sequence>
<keyword evidence="6 8" id="KW-0418">Kinase</keyword>
<evidence type="ECO:0000256" key="5">
    <source>
        <dbReference type="ARBA" id="ARBA00022741"/>
    </source>
</evidence>
<protein>
    <recommendedName>
        <fullName evidence="8">Glutamate 5-kinase</fullName>
        <ecNumber evidence="8">2.7.2.11</ecNumber>
    </recommendedName>
    <alternativeName>
        <fullName evidence="8">Gamma-glutamyl kinase</fullName>
        <shortName evidence="8">GK</shortName>
    </alternativeName>
</protein>
<organism evidence="10 11">
    <name type="scientific">Aliikangiella maris</name>
    <dbReference type="NCBI Taxonomy" id="3162458"/>
    <lineage>
        <taxon>Bacteria</taxon>
        <taxon>Pseudomonadati</taxon>
        <taxon>Pseudomonadota</taxon>
        <taxon>Gammaproteobacteria</taxon>
        <taxon>Oceanospirillales</taxon>
        <taxon>Pleioneaceae</taxon>
        <taxon>Aliikangiella</taxon>
    </lineage>
</organism>
<dbReference type="GO" id="GO:0004349">
    <property type="term" value="F:glutamate 5-kinase activity"/>
    <property type="evidence" value="ECO:0007669"/>
    <property type="project" value="UniProtKB-EC"/>
</dbReference>
<comment type="similarity">
    <text evidence="8">Belongs to the glutamate 5-kinase family.</text>
</comment>
<proteinExistence type="inferred from homology"/>
<keyword evidence="1 8" id="KW-0963">Cytoplasm</keyword>
<evidence type="ECO:0000256" key="7">
    <source>
        <dbReference type="ARBA" id="ARBA00022840"/>
    </source>
</evidence>
<dbReference type="InterPro" id="IPR019797">
    <property type="entry name" value="Glutamate_5-kinase_CS"/>
</dbReference>
<evidence type="ECO:0000256" key="8">
    <source>
        <dbReference type="HAMAP-Rule" id="MF_00456"/>
    </source>
</evidence>
<feature type="binding site" evidence="8">
    <location>
        <position position="149"/>
    </location>
    <ligand>
        <name>substrate</name>
    </ligand>
</feature>
<keyword evidence="7 8" id="KW-0067">ATP-binding</keyword>
<dbReference type="Gene3D" id="3.40.1160.10">
    <property type="entry name" value="Acetylglutamate kinase-like"/>
    <property type="match status" value="1"/>
</dbReference>
<feature type="binding site" evidence="8">
    <location>
        <position position="52"/>
    </location>
    <ligand>
        <name>substrate</name>
    </ligand>
</feature>
<gene>
    <name evidence="8 10" type="primary">proB</name>
    <name evidence="10" type="ORF">ABVT43_04495</name>
</gene>
<dbReference type="PANTHER" id="PTHR43654:SF1">
    <property type="entry name" value="ISOPENTENYL PHOSPHATE KINASE"/>
    <property type="match status" value="1"/>
</dbReference>
<feature type="domain" description="Aspartate/glutamate/uridylate kinase" evidence="9">
    <location>
        <begin position="8"/>
        <end position="235"/>
    </location>
</feature>
<feature type="binding site" evidence="8">
    <location>
        <begin position="169"/>
        <end position="170"/>
    </location>
    <ligand>
        <name>ATP</name>
        <dbReference type="ChEBI" id="CHEBI:30616"/>
    </ligand>
</feature>
<dbReference type="InterPro" id="IPR001057">
    <property type="entry name" value="Glu/AcGlu_kinase"/>
</dbReference>